<comment type="similarity">
    <text evidence="1">Belongs to the sodium:galactoside symporter (TC 2.A.2) family.</text>
</comment>
<protein>
    <submittedName>
        <fullName evidence="3">MFS transporter</fullName>
    </submittedName>
</protein>
<dbReference type="Gene3D" id="1.20.1250.20">
    <property type="entry name" value="MFS general substrate transporter like domains"/>
    <property type="match status" value="1"/>
</dbReference>
<organism evidence="3 4">
    <name type="scientific">Lentisphaera profundi</name>
    <dbReference type="NCBI Taxonomy" id="1658616"/>
    <lineage>
        <taxon>Bacteria</taxon>
        <taxon>Pseudomonadati</taxon>
        <taxon>Lentisphaerota</taxon>
        <taxon>Lentisphaeria</taxon>
        <taxon>Lentisphaerales</taxon>
        <taxon>Lentisphaeraceae</taxon>
        <taxon>Lentisphaera</taxon>
    </lineage>
</organism>
<name>A0ABY7W1Q1_9BACT</name>
<dbReference type="RefSeq" id="WP_274154255.1">
    <property type="nucleotide sequence ID" value="NZ_CP117812.1"/>
</dbReference>
<sequence length="241" mass="27222">MTEIKNNSNQCSTFKMCGYSFGECANSLVMNSINGFAMLYYTEALGLSPSLAGIAMSLAVFWDALSDPIMGHVSDNTRSRFGRRHPYMLVGGLLMALCFYFIWAVPETMRGSENTIFWYLVTFNILLRTSLTVFFVPYVALGFEMCTDYEGRSKLQGIRWGFNMAANLAGPAMAWFFFFQDKDGVRATDVPQNFLNMGAVFAVGTAIFVLLILYFTRTYAKEVNVKNDLEKPAFMKTFLRI</sequence>
<dbReference type="PANTHER" id="PTHR11328">
    <property type="entry name" value="MAJOR FACILITATOR SUPERFAMILY DOMAIN-CONTAINING PROTEIN"/>
    <property type="match status" value="1"/>
</dbReference>
<keyword evidence="2" id="KW-0472">Membrane</keyword>
<feature type="transmembrane region" description="Helical" evidence="2">
    <location>
        <begin position="198"/>
        <end position="216"/>
    </location>
</feature>
<dbReference type="EMBL" id="CP117812">
    <property type="protein sequence ID" value="WDE99398.1"/>
    <property type="molecule type" value="Genomic_DNA"/>
</dbReference>
<dbReference type="Pfam" id="PF13347">
    <property type="entry name" value="MFS_2"/>
    <property type="match status" value="1"/>
</dbReference>
<keyword evidence="2" id="KW-0812">Transmembrane</keyword>
<dbReference type="PANTHER" id="PTHR11328:SF28">
    <property type="entry name" value="MAJOR FACILITATOR SUPERFAMILY DOMAIN-CONTAINING PROTEIN 12"/>
    <property type="match status" value="1"/>
</dbReference>
<dbReference type="InterPro" id="IPR039672">
    <property type="entry name" value="MFS_2"/>
</dbReference>
<proteinExistence type="inferred from homology"/>
<evidence type="ECO:0000256" key="1">
    <source>
        <dbReference type="ARBA" id="ARBA00009617"/>
    </source>
</evidence>
<evidence type="ECO:0000313" key="3">
    <source>
        <dbReference type="EMBL" id="WDE99398.1"/>
    </source>
</evidence>
<gene>
    <name evidence="3" type="ORF">PQO03_16295</name>
</gene>
<feature type="transmembrane region" description="Helical" evidence="2">
    <location>
        <begin position="116"/>
        <end position="139"/>
    </location>
</feature>
<feature type="transmembrane region" description="Helical" evidence="2">
    <location>
        <begin position="160"/>
        <end position="178"/>
    </location>
</feature>
<keyword evidence="2" id="KW-1133">Transmembrane helix</keyword>
<dbReference type="InterPro" id="IPR036259">
    <property type="entry name" value="MFS_trans_sf"/>
</dbReference>
<accession>A0ABY7W1Q1</accession>
<feature type="transmembrane region" description="Helical" evidence="2">
    <location>
        <begin position="86"/>
        <end position="104"/>
    </location>
</feature>
<evidence type="ECO:0000313" key="4">
    <source>
        <dbReference type="Proteomes" id="UP001214250"/>
    </source>
</evidence>
<evidence type="ECO:0000256" key="2">
    <source>
        <dbReference type="SAM" id="Phobius"/>
    </source>
</evidence>
<dbReference type="Proteomes" id="UP001214250">
    <property type="component" value="Chromosome 2"/>
</dbReference>
<reference evidence="3 4" key="1">
    <citation type="submission" date="2023-02" db="EMBL/GenBank/DDBJ databases">
        <title>Genome sequence of Lentisphaera profundi SAORIC-696.</title>
        <authorList>
            <person name="Kim e."/>
            <person name="Cho J.-C."/>
            <person name="Choi A."/>
            <person name="Kang I."/>
        </authorList>
    </citation>
    <scope>NUCLEOTIDE SEQUENCE [LARGE SCALE GENOMIC DNA]</scope>
    <source>
        <strain evidence="3 4">SAORIC-696</strain>
    </source>
</reference>
<keyword evidence="4" id="KW-1185">Reference proteome</keyword>
<dbReference type="SUPFAM" id="SSF103473">
    <property type="entry name" value="MFS general substrate transporter"/>
    <property type="match status" value="1"/>
</dbReference>